<evidence type="ECO:0000313" key="1">
    <source>
        <dbReference type="EMBL" id="GAJ20816.1"/>
    </source>
</evidence>
<gene>
    <name evidence="1" type="ORF">S12H4_60130</name>
</gene>
<sequence length="40" mass="4808">MKFRITLLYSLFELNKELVFETITSLIEFGRGTSFRTFEE</sequence>
<protein>
    <submittedName>
        <fullName evidence="1">Uncharacterized protein</fullName>
    </submittedName>
</protein>
<comment type="caution">
    <text evidence="1">The sequence shown here is derived from an EMBL/GenBank/DDBJ whole genome shotgun (WGS) entry which is preliminary data.</text>
</comment>
<accession>X1VTN4</accession>
<organism evidence="1">
    <name type="scientific">marine sediment metagenome</name>
    <dbReference type="NCBI Taxonomy" id="412755"/>
    <lineage>
        <taxon>unclassified sequences</taxon>
        <taxon>metagenomes</taxon>
        <taxon>ecological metagenomes</taxon>
    </lineage>
</organism>
<reference evidence="1" key="1">
    <citation type="journal article" date="2014" name="Front. Microbiol.">
        <title>High frequency of phylogenetically diverse reductive dehalogenase-homologous genes in deep subseafloor sedimentary metagenomes.</title>
        <authorList>
            <person name="Kawai M."/>
            <person name="Futagami T."/>
            <person name="Toyoda A."/>
            <person name="Takaki Y."/>
            <person name="Nishi S."/>
            <person name="Hori S."/>
            <person name="Arai W."/>
            <person name="Tsubouchi T."/>
            <person name="Morono Y."/>
            <person name="Uchiyama I."/>
            <person name="Ito T."/>
            <person name="Fujiyama A."/>
            <person name="Inagaki F."/>
            <person name="Takami H."/>
        </authorList>
    </citation>
    <scope>NUCLEOTIDE SEQUENCE</scope>
    <source>
        <strain evidence="1">Expedition CK06-06</strain>
    </source>
</reference>
<name>X1VTN4_9ZZZZ</name>
<dbReference type="AlphaFoldDB" id="X1VTN4"/>
<dbReference type="EMBL" id="BARW01039495">
    <property type="protein sequence ID" value="GAJ20816.1"/>
    <property type="molecule type" value="Genomic_DNA"/>
</dbReference>
<proteinExistence type="predicted"/>